<dbReference type="Proteomes" id="UP000648257">
    <property type="component" value="Unassembled WGS sequence"/>
</dbReference>
<keyword evidence="2" id="KW-1185">Reference proteome</keyword>
<dbReference type="GO" id="GO:0051996">
    <property type="term" value="F:squalene synthase [NAD(P)H] activity"/>
    <property type="evidence" value="ECO:0007669"/>
    <property type="project" value="UniProtKB-EC"/>
</dbReference>
<dbReference type="Pfam" id="PF00494">
    <property type="entry name" value="SQS_PSY"/>
    <property type="match status" value="1"/>
</dbReference>
<dbReference type="NCBIfam" id="TIGR03464">
    <property type="entry name" value="HpnC"/>
    <property type="match status" value="1"/>
</dbReference>
<name>A0ABR6WZB9_9BURK</name>
<dbReference type="SFLD" id="SFLDG01212">
    <property type="entry name" value="Phytoene_synthase_like"/>
    <property type="match status" value="1"/>
</dbReference>
<evidence type="ECO:0000313" key="2">
    <source>
        <dbReference type="Proteomes" id="UP000648257"/>
    </source>
</evidence>
<dbReference type="EMBL" id="JACOFW010000001">
    <property type="protein sequence ID" value="MBC3805748.1"/>
    <property type="molecule type" value="Genomic_DNA"/>
</dbReference>
<protein>
    <submittedName>
        <fullName evidence="1">Squalene synthase HpnC</fullName>
        <ecNumber evidence="1">2.5.1.21</ecNumber>
    </submittedName>
</protein>
<organism evidence="1 2">
    <name type="scientific">Undibacterium seohonense</name>
    <dbReference type="NCBI Taxonomy" id="1344950"/>
    <lineage>
        <taxon>Bacteria</taxon>
        <taxon>Pseudomonadati</taxon>
        <taxon>Pseudomonadota</taxon>
        <taxon>Betaproteobacteria</taxon>
        <taxon>Burkholderiales</taxon>
        <taxon>Oxalobacteraceae</taxon>
        <taxon>Undibacterium</taxon>
    </lineage>
</organism>
<keyword evidence="1" id="KW-0808">Transferase</keyword>
<reference evidence="1 2" key="1">
    <citation type="submission" date="2020-08" db="EMBL/GenBank/DDBJ databases">
        <title>Novel species isolated from subtropical streams in China.</title>
        <authorList>
            <person name="Lu H."/>
        </authorList>
    </citation>
    <scope>NUCLEOTIDE SEQUENCE [LARGE SCALE GENOMIC DNA]</scope>
    <source>
        <strain evidence="1 2">KACC 16656</strain>
    </source>
</reference>
<dbReference type="InterPro" id="IPR002060">
    <property type="entry name" value="Squ/phyt_synthse"/>
</dbReference>
<dbReference type="InterPro" id="IPR033904">
    <property type="entry name" value="Trans_IPPS_HH"/>
</dbReference>
<gene>
    <name evidence="1" type="primary">hpnC</name>
    <name evidence="1" type="ORF">H8K52_00105</name>
</gene>
<proteinExistence type="predicted"/>
<accession>A0ABR6WZB9</accession>
<dbReference type="EC" id="2.5.1.21" evidence="1"/>
<comment type="caution">
    <text evidence="1">The sequence shown here is derived from an EMBL/GenBank/DDBJ whole genome shotgun (WGS) entry which is preliminary data.</text>
</comment>
<dbReference type="InterPro" id="IPR044843">
    <property type="entry name" value="Trans_IPPS_bact-type"/>
</dbReference>
<sequence>MSIEHYENFPVASWLMPARLRPAVRVIYAFARSADDLADEGDVSDDIRLTALSRYENELNLIQNKQNSDHVLFQELAKVIAEYQLPIAPFFDLISAFKQDVICKRYQNFSDLIDYCNRSANPVGRIMLSLYKEGSPENLKQSDQICTALQLINFWQDVAIDWEKSRIYLPLEDLHKFQVTAQQIANRNCNQDWRNLMQFEIQRARDLMLAGSPLCKRLPGRLGFELRLVVQGGLRILEKIECIKMDIFTQRPTINSKDGARLLWRALRM</sequence>
<dbReference type="Gene3D" id="1.10.600.10">
    <property type="entry name" value="Farnesyl Diphosphate Synthase"/>
    <property type="match status" value="1"/>
</dbReference>
<dbReference type="InterPro" id="IPR008949">
    <property type="entry name" value="Isoprenoid_synthase_dom_sf"/>
</dbReference>
<dbReference type="PANTHER" id="PTHR31480">
    <property type="entry name" value="BIFUNCTIONAL LYCOPENE CYCLASE/PHYTOENE SYNTHASE"/>
    <property type="match status" value="1"/>
</dbReference>
<evidence type="ECO:0000313" key="1">
    <source>
        <dbReference type="EMBL" id="MBC3805748.1"/>
    </source>
</evidence>
<dbReference type="SFLD" id="SFLDG01018">
    <property type="entry name" value="Squalene/Phytoene_Synthase_Lik"/>
    <property type="match status" value="1"/>
</dbReference>
<dbReference type="CDD" id="cd00683">
    <property type="entry name" value="Trans_IPPS_HH"/>
    <property type="match status" value="1"/>
</dbReference>
<dbReference type="SUPFAM" id="SSF48576">
    <property type="entry name" value="Terpenoid synthases"/>
    <property type="match status" value="1"/>
</dbReference>
<dbReference type="RefSeq" id="WP_186920491.1">
    <property type="nucleotide sequence ID" value="NZ_JACOFW010000001.1"/>
</dbReference>
<dbReference type="SFLD" id="SFLDS00005">
    <property type="entry name" value="Isoprenoid_Synthase_Type_I"/>
    <property type="match status" value="1"/>
</dbReference>
<dbReference type="InterPro" id="IPR017827">
    <property type="entry name" value="HSQ_synthase_HpnC"/>
</dbReference>